<accession>A3SNW5</accession>
<protein>
    <submittedName>
        <fullName evidence="1">Uncharacterized protein</fullName>
    </submittedName>
</protein>
<comment type="caution">
    <text evidence="1">The sequence shown here is derived from an EMBL/GenBank/DDBJ whole genome shotgun (WGS) entry which is preliminary data.</text>
</comment>
<proteinExistence type="predicted"/>
<evidence type="ECO:0000313" key="2">
    <source>
        <dbReference type="Proteomes" id="UP000005954"/>
    </source>
</evidence>
<keyword evidence="2" id="KW-1185">Reference proteome</keyword>
<reference evidence="1 2" key="1">
    <citation type="submission" date="2005-12" db="EMBL/GenBank/DDBJ databases">
        <authorList>
            <person name="Moran M.A."/>
            <person name="Ferriera S."/>
            <person name="Johnson J."/>
            <person name="Kravitz S."/>
            <person name="Halpern A."/>
            <person name="Remington K."/>
            <person name="Beeson K."/>
            <person name="Tran B."/>
            <person name="Rogers Y.-H."/>
            <person name="Friedman R."/>
            <person name="Venter J.C."/>
        </authorList>
    </citation>
    <scope>NUCLEOTIDE SEQUENCE [LARGE SCALE GENOMIC DNA]</scope>
    <source>
        <strain evidence="2">ATCC BAA-591 / DSM 15170 / ISM</strain>
    </source>
</reference>
<dbReference type="HOGENOM" id="CLU_1420496_0_0_5"/>
<dbReference type="AlphaFoldDB" id="A3SNW5"/>
<dbReference type="EMBL" id="AALY01000002">
    <property type="protein sequence ID" value="EAP76155.1"/>
    <property type="molecule type" value="Genomic_DNA"/>
</dbReference>
<dbReference type="Proteomes" id="UP000005954">
    <property type="component" value="Unassembled WGS sequence"/>
</dbReference>
<evidence type="ECO:0000313" key="1">
    <source>
        <dbReference type="EMBL" id="EAP76155.1"/>
    </source>
</evidence>
<sequence>MAGGICKSGRAPYAQVIIDRIQDFPMTAFLAAAAAALSLFLPTPPASPAAPEVQVSGEGYYASGWPIALAEAACDGDELCLTKLANCGPRNGHCSAGIALCQIKRGQSLRLSRPCPIDRVAGRAGRVILMTLPSGRVRTLLFQSNGFAAIDGNPARPISRHCLQDLVRGDILCATPLKTRADFDRWAAEKK</sequence>
<name>A3SNW5_ROSNI</name>
<gene>
    <name evidence="1" type="ORF">ISM_14855</name>
</gene>
<organism evidence="1 2">
    <name type="scientific">Roseovarius nubinhibens (strain ATCC BAA-591 / DSM 15170 / ISM)</name>
    <dbReference type="NCBI Taxonomy" id="89187"/>
    <lineage>
        <taxon>Bacteria</taxon>
        <taxon>Pseudomonadati</taxon>
        <taxon>Pseudomonadota</taxon>
        <taxon>Alphaproteobacteria</taxon>
        <taxon>Rhodobacterales</taxon>
        <taxon>Roseobacteraceae</taxon>
        <taxon>Roseovarius</taxon>
    </lineage>
</organism>